<accession>A0A183F7E7</accession>
<reference evidence="2 3" key="1">
    <citation type="submission" date="2018-11" db="EMBL/GenBank/DDBJ databases">
        <authorList>
            <consortium name="Pathogen Informatics"/>
        </authorList>
    </citation>
    <scope>NUCLEOTIDE SEQUENCE [LARGE SCALE GENOMIC DNA]</scope>
</reference>
<evidence type="ECO:0000313" key="3">
    <source>
        <dbReference type="Proteomes" id="UP000050761"/>
    </source>
</evidence>
<proteinExistence type="predicted"/>
<dbReference type="Proteomes" id="UP000050761">
    <property type="component" value="Unassembled WGS sequence"/>
</dbReference>
<evidence type="ECO:0000313" key="2">
    <source>
        <dbReference type="EMBL" id="VDO23001.1"/>
    </source>
</evidence>
<dbReference type="AlphaFoldDB" id="A0A183F7E7"/>
<dbReference type="InterPro" id="IPR000477">
    <property type="entry name" value="RT_dom"/>
</dbReference>
<dbReference type="WBParaSite" id="HPBE_0000208901-mRNA-1">
    <property type="protein sequence ID" value="HPBE_0000208901-mRNA-1"/>
    <property type="gene ID" value="HPBE_0000208901"/>
</dbReference>
<organism evidence="3 4">
    <name type="scientific">Heligmosomoides polygyrus</name>
    <name type="common">Parasitic roundworm</name>
    <dbReference type="NCBI Taxonomy" id="6339"/>
    <lineage>
        <taxon>Eukaryota</taxon>
        <taxon>Metazoa</taxon>
        <taxon>Ecdysozoa</taxon>
        <taxon>Nematoda</taxon>
        <taxon>Chromadorea</taxon>
        <taxon>Rhabditida</taxon>
        <taxon>Rhabditina</taxon>
        <taxon>Rhabditomorpha</taxon>
        <taxon>Strongyloidea</taxon>
        <taxon>Heligmosomidae</taxon>
        <taxon>Heligmosomoides</taxon>
    </lineage>
</organism>
<evidence type="ECO:0000259" key="1">
    <source>
        <dbReference type="Pfam" id="PF00078"/>
    </source>
</evidence>
<feature type="domain" description="Reverse transcriptase" evidence="1">
    <location>
        <begin position="2"/>
        <end position="97"/>
    </location>
</feature>
<dbReference type="EMBL" id="UZAH01002773">
    <property type="protein sequence ID" value="VDO23001.1"/>
    <property type="molecule type" value="Genomic_DNA"/>
</dbReference>
<gene>
    <name evidence="2" type="ORF">HPBE_LOCUS2090</name>
</gene>
<evidence type="ECO:0000313" key="4">
    <source>
        <dbReference type="WBParaSite" id="HPBE_0000208901-mRNA-1"/>
    </source>
</evidence>
<accession>A0A3P7TNS9</accession>
<reference evidence="4" key="2">
    <citation type="submission" date="2019-09" db="UniProtKB">
        <authorList>
            <consortium name="WormBaseParasite"/>
        </authorList>
    </citation>
    <scope>IDENTIFICATION</scope>
</reference>
<dbReference type="OrthoDB" id="5845191at2759"/>
<dbReference type="PANTHER" id="PTHR19446">
    <property type="entry name" value="REVERSE TRANSCRIPTASES"/>
    <property type="match status" value="1"/>
</dbReference>
<protein>
    <submittedName>
        <fullName evidence="4">Reverse transcriptase domain-containing protein</fullName>
    </submittedName>
</protein>
<sequence>MKIFERIVDRRIRDVVQRSTNQCGFVSGCGTVDVIHAVRLLLEKHREKQKPAHFAFLDLERLDRVPTDVIWYALRQHGIPEELIENYIFQVSRINSHIRWQPKVGDERTRECSLVQMALADWGALRQDTN</sequence>
<name>A0A183F7E7_HELPZ</name>
<dbReference type="PROSITE" id="PS51257">
    <property type="entry name" value="PROKAR_LIPOPROTEIN"/>
    <property type="match status" value="1"/>
</dbReference>
<keyword evidence="3" id="KW-1185">Reference proteome</keyword>
<dbReference type="Pfam" id="PF00078">
    <property type="entry name" value="RVT_1"/>
    <property type="match status" value="1"/>
</dbReference>